<evidence type="ECO:0000313" key="2">
    <source>
        <dbReference type="Proteomes" id="UP000257109"/>
    </source>
</evidence>
<dbReference type="AlphaFoldDB" id="A0A371FXK2"/>
<dbReference type="PANTHER" id="PTHR48475:SF2">
    <property type="entry name" value="RIBONUCLEASE H"/>
    <property type="match status" value="1"/>
</dbReference>
<feature type="non-terminal residue" evidence="1">
    <location>
        <position position="1"/>
    </location>
</feature>
<gene>
    <name evidence="1" type="ORF">CR513_36070</name>
</gene>
<evidence type="ECO:0008006" key="3">
    <source>
        <dbReference type="Google" id="ProtNLM"/>
    </source>
</evidence>
<accession>A0A371FXK2</accession>
<proteinExistence type="predicted"/>
<evidence type="ECO:0000313" key="1">
    <source>
        <dbReference type="EMBL" id="RDX83057.1"/>
    </source>
</evidence>
<organism evidence="1 2">
    <name type="scientific">Mucuna pruriens</name>
    <name type="common">Velvet bean</name>
    <name type="synonym">Dolichos pruriens</name>
    <dbReference type="NCBI Taxonomy" id="157652"/>
    <lineage>
        <taxon>Eukaryota</taxon>
        <taxon>Viridiplantae</taxon>
        <taxon>Streptophyta</taxon>
        <taxon>Embryophyta</taxon>
        <taxon>Tracheophyta</taxon>
        <taxon>Spermatophyta</taxon>
        <taxon>Magnoliopsida</taxon>
        <taxon>eudicotyledons</taxon>
        <taxon>Gunneridae</taxon>
        <taxon>Pentapetalae</taxon>
        <taxon>rosids</taxon>
        <taxon>fabids</taxon>
        <taxon>Fabales</taxon>
        <taxon>Fabaceae</taxon>
        <taxon>Papilionoideae</taxon>
        <taxon>50 kb inversion clade</taxon>
        <taxon>NPAAA clade</taxon>
        <taxon>indigoferoid/millettioid clade</taxon>
        <taxon>Phaseoleae</taxon>
        <taxon>Mucuna</taxon>
    </lineage>
</organism>
<name>A0A371FXK2_MUCPR</name>
<dbReference type="PANTHER" id="PTHR48475">
    <property type="entry name" value="RIBONUCLEASE H"/>
    <property type="match status" value="1"/>
</dbReference>
<sequence>MLLVDDPSNQKGSGVGIILEGPRGVLVKYNNQAKYEALLAEIRLAKVRAKVLIAKSDSYKEKAQIKMFEGFTLLHVPREQNERVNLLAKLASTQKGGLNIMVIQEALGQPTIEMAKPSWRDPIINFLDQDKMPEDPQEAGKIKIEALKYTKPSRPSRKALASKIAWARFY</sequence>
<comment type="caution">
    <text evidence="1">The sequence shown here is derived from an EMBL/GenBank/DDBJ whole genome shotgun (WGS) entry which is preliminary data.</text>
</comment>
<dbReference type="EMBL" id="QJKJ01007467">
    <property type="protein sequence ID" value="RDX83057.1"/>
    <property type="molecule type" value="Genomic_DNA"/>
</dbReference>
<protein>
    <recommendedName>
        <fullName evidence="3">RNase H type-1 domain-containing protein</fullName>
    </recommendedName>
</protein>
<reference evidence="1" key="1">
    <citation type="submission" date="2018-05" db="EMBL/GenBank/DDBJ databases">
        <title>Draft genome of Mucuna pruriens seed.</title>
        <authorList>
            <person name="Nnadi N.E."/>
            <person name="Vos R."/>
            <person name="Hasami M.H."/>
            <person name="Devisetty U.K."/>
            <person name="Aguiy J.C."/>
        </authorList>
    </citation>
    <scope>NUCLEOTIDE SEQUENCE [LARGE SCALE GENOMIC DNA]</scope>
    <source>
        <strain evidence="1">JCA_2017</strain>
    </source>
</reference>
<keyword evidence="2" id="KW-1185">Reference proteome</keyword>
<dbReference type="Proteomes" id="UP000257109">
    <property type="component" value="Unassembled WGS sequence"/>
</dbReference>
<dbReference type="OrthoDB" id="1740909at2759"/>